<reference evidence="2" key="1">
    <citation type="submission" date="2019-01" db="EMBL/GenBank/DDBJ databases">
        <title>Genomic analysis of Salicibibacter sp. NKC3-5.</title>
        <authorList>
            <person name="Oh Y.J."/>
        </authorList>
    </citation>
    <scope>NUCLEOTIDE SEQUENCE [LARGE SCALE GENOMIC DNA]</scope>
    <source>
        <strain evidence="2">NKC3-5</strain>
    </source>
</reference>
<dbReference type="AlphaFoldDB" id="A0A514LM70"/>
<evidence type="ECO:0000313" key="2">
    <source>
        <dbReference type="Proteomes" id="UP000319756"/>
    </source>
</evidence>
<evidence type="ECO:0000313" key="1">
    <source>
        <dbReference type="EMBL" id="QDI92962.1"/>
    </source>
</evidence>
<proteinExistence type="predicted"/>
<dbReference type="KEGG" id="sale:EPH95_02790"/>
<gene>
    <name evidence="1" type="ORF">EPH95_02790</name>
</gene>
<dbReference type="InterPro" id="IPR025017">
    <property type="entry name" value="DUF3954"/>
</dbReference>
<dbReference type="Pfam" id="PF13128">
    <property type="entry name" value="DUF3954"/>
    <property type="match status" value="1"/>
</dbReference>
<protein>
    <submittedName>
        <fullName evidence="1">DUF3954 domain-containing protein</fullName>
    </submittedName>
</protein>
<dbReference type="EMBL" id="CP035485">
    <property type="protein sequence ID" value="QDI92962.1"/>
    <property type="molecule type" value="Genomic_DNA"/>
</dbReference>
<dbReference type="Proteomes" id="UP000319756">
    <property type="component" value="Chromosome"/>
</dbReference>
<name>A0A514LM70_9BACI</name>
<organism evidence="1 2">
    <name type="scientific">Salicibibacter halophilus</name>
    <dbReference type="NCBI Taxonomy" id="2502791"/>
    <lineage>
        <taxon>Bacteria</taxon>
        <taxon>Bacillati</taxon>
        <taxon>Bacillota</taxon>
        <taxon>Bacilli</taxon>
        <taxon>Bacillales</taxon>
        <taxon>Bacillaceae</taxon>
        <taxon>Salicibibacter</taxon>
    </lineage>
</organism>
<sequence length="53" mass="5886">MKAEIDCSEDSLYVVKNGKVTKVNKPQSGYGQQNIVWLGGKVDRVESTESQKI</sequence>
<accession>A0A514LM70</accession>
<keyword evidence="2" id="KW-1185">Reference proteome</keyword>